<proteinExistence type="predicted"/>
<sequence length="122" mass="13441">MCQWTNVYMILDVGSNPYFGSLAKYVKVDLEAQRDLQFDFTSVNSVSGINYTATLQRLKQSSRGKLVSWNVASTYESIQIVSPSGACSLTTIIKTCDDQEEADVPVFITFVNPGKPQGVCSK</sequence>
<evidence type="ECO:0000313" key="2">
    <source>
        <dbReference type="Proteomes" id="UP000186922"/>
    </source>
</evidence>
<dbReference type="Proteomes" id="UP000186922">
    <property type="component" value="Unassembled WGS sequence"/>
</dbReference>
<comment type="caution">
    <text evidence="1">The sequence shown here is derived from an EMBL/GenBank/DDBJ whole genome shotgun (WGS) entry which is preliminary data.</text>
</comment>
<accession>A0A1D1ULP8</accession>
<gene>
    <name evidence="1" type="primary">RvY_01885</name>
    <name evidence="1" type="synonym">RvY_01885.2</name>
    <name evidence="1" type="ORF">RvY_01885-2</name>
</gene>
<keyword evidence="2" id="KW-1185">Reference proteome</keyword>
<dbReference type="EMBL" id="BDGG01000001">
    <property type="protein sequence ID" value="GAU89325.1"/>
    <property type="molecule type" value="Genomic_DNA"/>
</dbReference>
<protein>
    <submittedName>
        <fullName evidence="1">Uncharacterized protein</fullName>
    </submittedName>
</protein>
<dbReference type="AlphaFoldDB" id="A0A1D1ULP8"/>
<organism evidence="1 2">
    <name type="scientific">Ramazzottius varieornatus</name>
    <name type="common">Water bear</name>
    <name type="synonym">Tardigrade</name>
    <dbReference type="NCBI Taxonomy" id="947166"/>
    <lineage>
        <taxon>Eukaryota</taxon>
        <taxon>Metazoa</taxon>
        <taxon>Ecdysozoa</taxon>
        <taxon>Tardigrada</taxon>
        <taxon>Eutardigrada</taxon>
        <taxon>Parachela</taxon>
        <taxon>Hypsibioidea</taxon>
        <taxon>Ramazzottiidae</taxon>
        <taxon>Ramazzottius</taxon>
    </lineage>
</organism>
<name>A0A1D1ULP8_RAMVA</name>
<evidence type="ECO:0000313" key="1">
    <source>
        <dbReference type="EMBL" id="GAU89325.1"/>
    </source>
</evidence>
<reference evidence="1 2" key="1">
    <citation type="journal article" date="2016" name="Nat. Commun.">
        <title>Extremotolerant tardigrade genome and improved radiotolerance of human cultured cells by tardigrade-unique protein.</title>
        <authorList>
            <person name="Hashimoto T."/>
            <person name="Horikawa D.D."/>
            <person name="Saito Y."/>
            <person name="Kuwahara H."/>
            <person name="Kozuka-Hata H."/>
            <person name="Shin-I T."/>
            <person name="Minakuchi Y."/>
            <person name="Ohishi K."/>
            <person name="Motoyama A."/>
            <person name="Aizu T."/>
            <person name="Enomoto A."/>
            <person name="Kondo K."/>
            <person name="Tanaka S."/>
            <person name="Hara Y."/>
            <person name="Koshikawa S."/>
            <person name="Sagara H."/>
            <person name="Miura T."/>
            <person name="Yokobori S."/>
            <person name="Miyagawa K."/>
            <person name="Suzuki Y."/>
            <person name="Kubo T."/>
            <person name="Oyama M."/>
            <person name="Kohara Y."/>
            <person name="Fujiyama A."/>
            <person name="Arakawa K."/>
            <person name="Katayama T."/>
            <person name="Toyoda A."/>
            <person name="Kunieda T."/>
        </authorList>
    </citation>
    <scope>NUCLEOTIDE SEQUENCE [LARGE SCALE GENOMIC DNA]</scope>
    <source>
        <strain evidence="1 2">YOKOZUNA-1</strain>
    </source>
</reference>